<dbReference type="EMBL" id="LJFO01000006">
    <property type="protein sequence ID" value="KPG11202.1"/>
    <property type="molecule type" value="Genomic_DNA"/>
</dbReference>
<name>A0A7V8LPB4_9MYCO</name>
<feature type="region of interest" description="Disordered" evidence="1">
    <location>
        <begin position="165"/>
        <end position="190"/>
    </location>
</feature>
<sequence length="491" mass="52211">MTLNLKELRELPPEVESLQKATADAAKNHANSAAFYRELNKASTWEGHGGEAARAGKEASARDHEAKAEDLRKAADDLERVHGESEDLAKRIGQIFDEAYAQPAVDINDVTNQVTAPSHTSYLKDEEAARIAKKVSEMQTKVGAVLAAGAALDADLARAIATATGTPVPDLSDGTPTRPGLDPRNAERRRNQSDAFKELFGRAPTTPADWATAAAMDPHSYDPKNKGAPPRIAVAKIEPSPGQGVLQNNFFIPSKDVIAPNPTKWPPRDLNAGDNRGFNPKSLPEDSRVSILVDYENGVIVARQNPSVNMTTGEAQAGIPEVSAVQKSDKSVLIYYNTADPFSVGGQNLAKDSYISVNGNLGIAPGPDGPRVGANMTWFPAFEANHMTPGGQWTPVLQEWPQIRDDAWGPLTGLAPPTHYIGDGSIPRSFTSIVPSNEFPHAVPLPPGPGTHVPPVMPALPPTISIPPALTPLGPPSDAPTIPVIDPIGQK</sequence>
<evidence type="ECO:0000313" key="3">
    <source>
        <dbReference type="EMBL" id="KPG34232.1"/>
    </source>
</evidence>
<evidence type="ECO:0000256" key="1">
    <source>
        <dbReference type="SAM" id="MobiDB-lite"/>
    </source>
</evidence>
<comment type="caution">
    <text evidence="2">The sequence shown here is derived from an EMBL/GenBank/DDBJ whole genome shotgun (WGS) entry which is preliminary data.</text>
</comment>
<gene>
    <name evidence="2" type="ORF">AN908_12425</name>
    <name evidence="3" type="ORF">AN912_10625</name>
</gene>
<dbReference type="RefSeq" id="WP_043079805.1">
    <property type="nucleotide sequence ID" value="NZ_CP011530.1"/>
</dbReference>
<proteinExistence type="predicted"/>
<dbReference type="AlphaFoldDB" id="A0A7V8LPB4"/>
<reference evidence="4 5" key="1">
    <citation type="submission" date="2015-09" db="EMBL/GenBank/DDBJ databases">
        <title>Genome Sequences of Mycobacterium immunogenum Isolates, Recuperated from a Chloraminated Drinking Water Distribution System Simulator Subjected to Episodes of Nitrification.</title>
        <authorList>
            <person name="Gomez-Alvarez V."/>
            <person name="Revetta R.P."/>
        </authorList>
    </citation>
    <scope>NUCLEOTIDE SEQUENCE [LARGE SCALE GENOMIC DNA]</scope>
    <source>
        <strain evidence="2 4">H008</strain>
        <strain evidence="3 5">H076</strain>
    </source>
</reference>
<dbReference type="Proteomes" id="UP000037843">
    <property type="component" value="Unassembled WGS sequence"/>
</dbReference>
<dbReference type="KEGG" id="miz:BAB75_01835"/>
<dbReference type="OrthoDB" id="4509678at2"/>
<keyword evidence="5" id="KW-1185">Reference proteome</keyword>
<dbReference type="EMBL" id="LJFS01000011">
    <property type="protein sequence ID" value="KPG34232.1"/>
    <property type="molecule type" value="Genomic_DNA"/>
</dbReference>
<evidence type="ECO:0008006" key="6">
    <source>
        <dbReference type="Google" id="ProtNLM"/>
    </source>
</evidence>
<protein>
    <recommendedName>
        <fullName evidence="6">DUF4226 domain-containing protein</fullName>
    </recommendedName>
</protein>
<feature type="region of interest" description="Disordered" evidence="1">
    <location>
        <begin position="46"/>
        <end position="69"/>
    </location>
</feature>
<feature type="region of interest" description="Disordered" evidence="1">
    <location>
        <begin position="259"/>
        <end position="283"/>
    </location>
</feature>
<feature type="compositionally biased region" description="Basic and acidic residues" evidence="1">
    <location>
        <begin position="48"/>
        <end position="69"/>
    </location>
</feature>
<organism evidence="2 4">
    <name type="scientific">Mycobacteroides immunogenum</name>
    <dbReference type="NCBI Taxonomy" id="83262"/>
    <lineage>
        <taxon>Bacteria</taxon>
        <taxon>Bacillati</taxon>
        <taxon>Actinomycetota</taxon>
        <taxon>Actinomycetes</taxon>
        <taxon>Mycobacteriales</taxon>
        <taxon>Mycobacteriaceae</taxon>
        <taxon>Mycobacteroides</taxon>
    </lineage>
</organism>
<accession>A0A7V8LPB4</accession>
<evidence type="ECO:0000313" key="4">
    <source>
        <dbReference type="Proteomes" id="UP000037843"/>
    </source>
</evidence>
<dbReference type="Proteomes" id="UP000037962">
    <property type="component" value="Unassembled WGS sequence"/>
</dbReference>
<evidence type="ECO:0000313" key="2">
    <source>
        <dbReference type="EMBL" id="KPG11202.1"/>
    </source>
</evidence>
<evidence type="ECO:0000313" key="5">
    <source>
        <dbReference type="Proteomes" id="UP000037962"/>
    </source>
</evidence>
<dbReference type="GeneID" id="45762644"/>